<feature type="region of interest" description="Disordered" evidence="1">
    <location>
        <begin position="377"/>
        <end position="414"/>
    </location>
</feature>
<evidence type="ECO:0000259" key="2">
    <source>
        <dbReference type="Pfam" id="PF20229"/>
    </source>
</evidence>
<comment type="caution">
    <text evidence="3">The sequence shown here is derived from an EMBL/GenBank/DDBJ whole genome shotgun (WGS) entry which is preliminary data.</text>
</comment>
<protein>
    <submittedName>
        <fullName evidence="3">Chromate resistance protein ChrB</fullName>
    </submittedName>
</protein>
<dbReference type="Pfam" id="PF20229">
    <property type="entry name" value="ChrB_N"/>
    <property type="match status" value="1"/>
</dbReference>
<dbReference type="InterPro" id="IPR046858">
    <property type="entry name" value="ChrB_N"/>
</dbReference>
<name>A0ABU5R8L3_9PSEU</name>
<sequence>MGAWLVISVSTAGAPDSLRVQVWRKLRSLGALYLQQSVCLLPARPEVVREVHRLADRVRRQGGTARVLSMTFTEPAEEAAVIAELDAARDIEYGEVLERIPALRRELADERARGNLTYAEVEESEADLQRFRSWMDKIAARDYFGAPGGREARNAVDEAAAELADFEEAALQAEAPDRAAPGRNAAAGLADFEGAALQAEAPDSPAPGLGGVGEVAAGLVDFEGAALRAEAPGRPAPGLRGVEEAAAGLADFEEAALRAEAADRPASGLCGVGEAAAGLADFEEAALQAKASDRSEPGLRGVGEAAAGLVDFEGAALRAEAPDRPVARSAVGEAAAGLVEFEEAALQAEASDRPAVGLRGVGEGAAGFEGAALRAEAPDRPVARSAVGEAAAELAEAPEAPGRPAPRLRAVDRS</sequence>
<evidence type="ECO:0000313" key="3">
    <source>
        <dbReference type="EMBL" id="MEA5362572.1"/>
    </source>
</evidence>
<accession>A0ABU5R8L3</accession>
<feature type="domain" description="ChrB N-terminal" evidence="2">
    <location>
        <begin position="19"/>
        <end position="173"/>
    </location>
</feature>
<evidence type="ECO:0000313" key="4">
    <source>
        <dbReference type="Proteomes" id="UP001304298"/>
    </source>
</evidence>
<dbReference type="Proteomes" id="UP001304298">
    <property type="component" value="Unassembled WGS sequence"/>
</dbReference>
<dbReference type="RefSeq" id="WP_323330136.1">
    <property type="nucleotide sequence ID" value="NZ_JAYFSI010000005.1"/>
</dbReference>
<proteinExistence type="predicted"/>
<reference evidence="3 4" key="1">
    <citation type="submission" date="2023-12" db="EMBL/GenBank/DDBJ databases">
        <title>Amycolatopsis sp. V23-08.</title>
        <authorList>
            <person name="Somphong A."/>
        </authorList>
    </citation>
    <scope>NUCLEOTIDE SEQUENCE [LARGE SCALE GENOMIC DNA]</scope>
    <source>
        <strain evidence="3 4">V23-08</strain>
    </source>
</reference>
<organism evidence="3 4">
    <name type="scientific">Amycolatopsis heterodermiae</name>
    <dbReference type="NCBI Taxonomy" id="3110235"/>
    <lineage>
        <taxon>Bacteria</taxon>
        <taxon>Bacillati</taxon>
        <taxon>Actinomycetota</taxon>
        <taxon>Actinomycetes</taxon>
        <taxon>Pseudonocardiales</taxon>
        <taxon>Pseudonocardiaceae</taxon>
        <taxon>Amycolatopsis</taxon>
    </lineage>
</organism>
<gene>
    <name evidence="3" type="ORF">VA596_23755</name>
</gene>
<feature type="compositionally biased region" description="Low complexity" evidence="1">
    <location>
        <begin position="383"/>
        <end position="408"/>
    </location>
</feature>
<evidence type="ECO:0000256" key="1">
    <source>
        <dbReference type="SAM" id="MobiDB-lite"/>
    </source>
</evidence>
<dbReference type="EMBL" id="JAYFSI010000005">
    <property type="protein sequence ID" value="MEA5362572.1"/>
    <property type="molecule type" value="Genomic_DNA"/>
</dbReference>
<keyword evidence="4" id="KW-1185">Reference proteome</keyword>